<evidence type="ECO:0000313" key="2">
    <source>
        <dbReference type="Proteomes" id="UP000008370"/>
    </source>
</evidence>
<proteinExistence type="predicted"/>
<evidence type="ECO:0000313" key="1">
    <source>
        <dbReference type="EMBL" id="EKM61584.1"/>
    </source>
</evidence>
<accession>K5WQQ0</accession>
<gene>
    <name evidence="1" type="ORF">PHACADRAFT_190760</name>
</gene>
<dbReference type="Proteomes" id="UP000008370">
    <property type="component" value="Unassembled WGS sequence"/>
</dbReference>
<dbReference type="KEGG" id="pco:PHACADRAFT_190760"/>
<dbReference type="EMBL" id="JH930468">
    <property type="protein sequence ID" value="EKM61584.1"/>
    <property type="molecule type" value="Genomic_DNA"/>
</dbReference>
<dbReference type="GeneID" id="18910697"/>
<reference evidence="1 2" key="1">
    <citation type="journal article" date="2012" name="BMC Genomics">
        <title>Comparative genomics of the white-rot fungi, Phanerochaete carnosa and P. chrysosporium, to elucidate the genetic basis of the distinct wood types they colonize.</title>
        <authorList>
            <person name="Suzuki H."/>
            <person name="MacDonald J."/>
            <person name="Syed K."/>
            <person name="Salamov A."/>
            <person name="Hori C."/>
            <person name="Aerts A."/>
            <person name="Henrissat B."/>
            <person name="Wiebenga A."/>
            <person name="vanKuyk P.A."/>
            <person name="Barry K."/>
            <person name="Lindquist E."/>
            <person name="LaButti K."/>
            <person name="Lapidus A."/>
            <person name="Lucas S."/>
            <person name="Coutinho P."/>
            <person name="Gong Y."/>
            <person name="Samejima M."/>
            <person name="Mahadevan R."/>
            <person name="Abou-Zaid M."/>
            <person name="de Vries R.P."/>
            <person name="Igarashi K."/>
            <person name="Yadav J.S."/>
            <person name="Grigoriev I.V."/>
            <person name="Master E.R."/>
        </authorList>
    </citation>
    <scope>NUCLEOTIDE SEQUENCE [LARGE SCALE GENOMIC DNA]</scope>
    <source>
        <strain evidence="1 2">HHB-10118-sp</strain>
    </source>
</reference>
<protein>
    <submittedName>
        <fullName evidence="1">Uncharacterized protein</fullName>
    </submittedName>
</protein>
<dbReference type="OrthoDB" id="3248548at2759"/>
<dbReference type="HOGENOM" id="CLU_842270_0_0_1"/>
<dbReference type="InParanoid" id="K5WQQ0"/>
<sequence length="343" mass="38344">MYYISLATPRASGGLNSVLDRSWLVLDCKEDCTGPGPGLSPVLHKLVLVLDRSESWSQQIDIIDRLLPLCGITERALKKVKKSPPSFSHAEYPDLAGKYGLPIIFRAKDLANYSAPEFYVYIQDHFRGEATKVRFLDAFIVPLLAIARGRIIDTPEETLPATQDTSGGAVEHEILALNDGLFFVIEVKLHHTDLDKKAAQLFLEMLSAAKLNEARGVPAIRVYGLITDLNEFNFYSYDPVKQLFFHDTGIHTSGSREHFLIQMVEVSNKIFSILLVGYIGVLEALIARESTTMEDRKTYEAVLVIAHSAETSFSKQGECRTIEALERHSMQAYETLQKRSGAH</sequence>
<organism evidence="1 2">
    <name type="scientific">Phanerochaete carnosa (strain HHB-10118-sp)</name>
    <name type="common">White-rot fungus</name>
    <name type="synonym">Peniophora carnosa</name>
    <dbReference type="NCBI Taxonomy" id="650164"/>
    <lineage>
        <taxon>Eukaryota</taxon>
        <taxon>Fungi</taxon>
        <taxon>Dikarya</taxon>
        <taxon>Basidiomycota</taxon>
        <taxon>Agaricomycotina</taxon>
        <taxon>Agaricomycetes</taxon>
        <taxon>Polyporales</taxon>
        <taxon>Phanerochaetaceae</taxon>
        <taxon>Phanerochaete</taxon>
    </lineage>
</organism>
<keyword evidence="2" id="KW-1185">Reference proteome</keyword>
<name>K5WQQ0_PHACS</name>
<dbReference type="RefSeq" id="XP_007390991.1">
    <property type="nucleotide sequence ID" value="XM_007390929.1"/>
</dbReference>
<dbReference type="AlphaFoldDB" id="K5WQQ0"/>